<comment type="caution">
    <text evidence="2">The sequence shown here is derived from an EMBL/GenBank/DDBJ whole genome shotgun (WGS) entry which is preliminary data.</text>
</comment>
<keyword evidence="1" id="KW-1133">Transmembrane helix</keyword>
<sequence length="140" mass="14735">MKILKKFTPLFILIILTLSFLLPMSQCSAGLLASSSGMTDQTDALRGSAGFDPNTSIADVIATIIRVVLGLLGIIFLVLLVLGGYQWMTAGGNEDQVTKAQDRIKTAIIGLVIVLAAYAITAWVFTNLPFNSGGGMTGAI</sequence>
<evidence type="ECO:0000256" key="1">
    <source>
        <dbReference type="SAM" id="Phobius"/>
    </source>
</evidence>
<name>A0A1J4T8D3_9BACT</name>
<protein>
    <submittedName>
        <fullName evidence="2">Uncharacterized protein</fullName>
    </submittedName>
</protein>
<feature type="transmembrane region" description="Helical" evidence="1">
    <location>
        <begin position="106"/>
        <end position="126"/>
    </location>
</feature>
<accession>A0A1J4T8D3</accession>
<proteinExistence type="predicted"/>
<dbReference type="InterPro" id="IPR043993">
    <property type="entry name" value="T4SS_pilin"/>
</dbReference>
<organism evidence="2 3">
    <name type="scientific">Candidatus Falkowbacteria bacterium CG1_02_41_21</name>
    <dbReference type="NCBI Taxonomy" id="1805147"/>
    <lineage>
        <taxon>Bacteria</taxon>
        <taxon>Candidatus Falkowiibacteriota</taxon>
    </lineage>
</organism>
<keyword evidence="1" id="KW-0812">Transmembrane</keyword>
<dbReference type="AlphaFoldDB" id="A0A1J4T8D3"/>
<keyword evidence="1" id="KW-0472">Membrane</keyword>
<dbReference type="EMBL" id="MNUV01000032">
    <property type="protein sequence ID" value="OIO07625.1"/>
    <property type="molecule type" value="Genomic_DNA"/>
</dbReference>
<dbReference type="Pfam" id="PF18895">
    <property type="entry name" value="T4SS_pilin"/>
    <property type="match status" value="1"/>
</dbReference>
<feature type="transmembrane region" description="Helical" evidence="1">
    <location>
        <begin position="57"/>
        <end position="85"/>
    </location>
</feature>
<gene>
    <name evidence="2" type="ORF">AUJ35_01725</name>
</gene>
<dbReference type="Proteomes" id="UP000182860">
    <property type="component" value="Unassembled WGS sequence"/>
</dbReference>
<evidence type="ECO:0000313" key="3">
    <source>
        <dbReference type="Proteomes" id="UP000182860"/>
    </source>
</evidence>
<evidence type="ECO:0000313" key="2">
    <source>
        <dbReference type="EMBL" id="OIO07625.1"/>
    </source>
</evidence>
<reference evidence="2 3" key="1">
    <citation type="journal article" date="2016" name="Environ. Microbiol.">
        <title>Genomic resolution of a cold subsurface aquifer community provides metabolic insights for novel microbes adapted to high CO concentrations.</title>
        <authorList>
            <person name="Probst A.J."/>
            <person name="Castelle C.J."/>
            <person name="Singh A."/>
            <person name="Brown C.T."/>
            <person name="Anantharaman K."/>
            <person name="Sharon I."/>
            <person name="Hug L.A."/>
            <person name="Burstein D."/>
            <person name="Emerson J.B."/>
            <person name="Thomas B.C."/>
            <person name="Banfield J.F."/>
        </authorList>
    </citation>
    <scope>NUCLEOTIDE SEQUENCE [LARGE SCALE GENOMIC DNA]</scope>
    <source>
        <strain evidence="2">CG1_02_41_21</strain>
    </source>
</reference>